<dbReference type="InterPro" id="IPR021782">
    <property type="entry name" value="DUF3347"/>
</dbReference>
<gene>
    <name evidence="3" type="ORF">CLV57_2320</name>
</gene>
<reference evidence="3 4" key="1">
    <citation type="submission" date="2017-11" db="EMBL/GenBank/DDBJ databases">
        <title>Genomic Encyclopedia of Archaeal and Bacterial Type Strains, Phase II (KMG-II): From Individual Species to Whole Genera.</title>
        <authorList>
            <person name="Goeker M."/>
        </authorList>
    </citation>
    <scope>NUCLEOTIDE SEQUENCE [LARGE SCALE GENOMIC DNA]</scope>
    <source>
        <strain evidence="3 4">DSM 28175</strain>
    </source>
</reference>
<protein>
    <submittedName>
        <fullName evidence="3">Uncharacterized protein DUF3347</fullName>
    </submittedName>
</protein>
<feature type="signal peptide" evidence="1">
    <location>
        <begin position="1"/>
        <end position="17"/>
    </location>
</feature>
<name>A0A2H9VLM2_9SPHI</name>
<dbReference type="AlphaFoldDB" id="A0A2H9VLM2"/>
<dbReference type="OrthoDB" id="5513217at2"/>
<dbReference type="EMBL" id="PGFJ01000002">
    <property type="protein sequence ID" value="PJJ79195.1"/>
    <property type="molecule type" value="Genomic_DNA"/>
</dbReference>
<evidence type="ECO:0000313" key="3">
    <source>
        <dbReference type="EMBL" id="PJJ79195.1"/>
    </source>
</evidence>
<keyword evidence="4" id="KW-1185">Reference proteome</keyword>
<comment type="caution">
    <text evidence="3">The sequence shown here is derived from an EMBL/GenBank/DDBJ whole genome shotgun (WGS) entry which is preliminary data.</text>
</comment>
<sequence>MSLKNIWVVILSLFVFAAEVKAQDAAANKSINGVFTSYFSLKNDLASDNSAAAKTHAAELAGLVKAVSADKLSPEQQTAWKLNAPKLQLAATKLNGAKDIDTQREYFAVLSKTLTDAVKSLKINTSAIYVQYCPMKKVSWLSEAAAIKNPFYGKQMLTCGQVTETLAAN</sequence>
<dbReference type="Pfam" id="PF11827">
    <property type="entry name" value="DUF3347"/>
    <property type="match status" value="1"/>
</dbReference>
<feature type="domain" description="DUF3347" evidence="2">
    <location>
        <begin position="34"/>
        <end position="124"/>
    </location>
</feature>
<proteinExistence type="predicted"/>
<organism evidence="3 4">
    <name type="scientific">Mucilaginibacter auburnensis</name>
    <dbReference type="NCBI Taxonomy" id="1457233"/>
    <lineage>
        <taxon>Bacteria</taxon>
        <taxon>Pseudomonadati</taxon>
        <taxon>Bacteroidota</taxon>
        <taxon>Sphingobacteriia</taxon>
        <taxon>Sphingobacteriales</taxon>
        <taxon>Sphingobacteriaceae</taxon>
        <taxon>Mucilaginibacter</taxon>
    </lineage>
</organism>
<dbReference type="RefSeq" id="WP_100341556.1">
    <property type="nucleotide sequence ID" value="NZ_PGFJ01000002.1"/>
</dbReference>
<evidence type="ECO:0000259" key="2">
    <source>
        <dbReference type="Pfam" id="PF11827"/>
    </source>
</evidence>
<keyword evidence="1" id="KW-0732">Signal</keyword>
<evidence type="ECO:0000313" key="4">
    <source>
        <dbReference type="Proteomes" id="UP000242687"/>
    </source>
</evidence>
<feature type="chain" id="PRO_5014159580" evidence="1">
    <location>
        <begin position="18"/>
        <end position="169"/>
    </location>
</feature>
<accession>A0A2H9VLM2</accession>
<evidence type="ECO:0000256" key="1">
    <source>
        <dbReference type="SAM" id="SignalP"/>
    </source>
</evidence>
<dbReference type="Proteomes" id="UP000242687">
    <property type="component" value="Unassembled WGS sequence"/>
</dbReference>